<organism evidence="2 3">
    <name type="scientific">Gigaspora rosea</name>
    <dbReference type="NCBI Taxonomy" id="44941"/>
    <lineage>
        <taxon>Eukaryota</taxon>
        <taxon>Fungi</taxon>
        <taxon>Fungi incertae sedis</taxon>
        <taxon>Mucoromycota</taxon>
        <taxon>Glomeromycotina</taxon>
        <taxon>Glomeromycetes</taxon>
        <taxon>Diversisporales</taxon>
        <taxon>Gigasporaceae</taxon>
        <taxon>Gigaspora</taxon>
    </lineage>
</organism>
<sequence length="59" mass="6670">MNVQNLLSDDPQSDEDYGYTDLDDLQNSNDDVNIENSISNSQIPKKSSLPKTFKSHTRP</sequence>
<accession>A0A397VM86</accession>
<evidence type="ECO:0000256" key="1">
    <source>
        <dbReference type="SAM" id="MobiDB-lite"/>
    </source>
</evidence>
<feature type="compositionally biased region" description="Acidic residues" evidence="1">
    <location>
        <begin position="11"/>
        <end position="24"/>
    </location>
</feature>
<keyword evidence="3" id="KW-1185">Reference proteome</keyword>
<evidence type="ECO:0000313" key="2">
    <source>
        <dbReference type="EMBL" id="RIB22941.1"/>
    </source>
</evidence>
<proteinExistence type="predicted"/>
<dbReference type="EMBL" id="QKWP01000285">
    <property type="protein sequence ID" value="RIB22941.1"/>
    <property type="molecule type" value="Genomic_DNA"/>
</dbReference>
<name>A0A397VM86_9GLOM</name>
<gene>
    <name evidence="2" type="ORF">C2G38_2172599</name>
</gene>
<dbReference type="Proteomes" id="UP000266673">
    <property type="component" value="Unassembled WGS sequence"/>
</dbReference>
<dbReference type="AlphaFoldDB" id="A0A397VM86"/>
<protein>
    <submittedName>
        <fullName evidence="2">Uncharacterized protein</fullName>
    </submittedName>
</protein>
<comment type="caution">
    <text evidence="2">The sequence shown here is derived from an EMBL/GenBank/DDBJ whole genome shotgun (WGS) entry which is preliminary data.</text>
</comment>
<reference evidence="2 3" key="1">
    <citation type="submission" date="2018-06" db="EMBL/GenBank/DDBJ databases">
        <title>Comparative genomics reveals the genomic features of Rhizophagus irregularis, R. cerebriforme, R. diaphanum and Gigaspora rosea, and their symbiotic lifestyle signature.</title>
        <authorList>
            <person name="Morin E."/>
            <person name="San Clemente H."/>
            <person name="Chen E.C.H."/>
            <person name="De La Providencia I."/>
            <person name="Hainaut M."/>
            <person name="Kuo A."/>
            <person name="Kohler A."/>
            <person name="Murat C."/>
            <person name="Tang N."/>
            <person name="Roy S."/>
            <person name="Loubradou J."/>
            <person name="Henrissat B."/>
            <person name="Grigoriev I.V."/>
            <person name="Corradi N."/>
            <person name="Roux C."/>
            <person name="Martin F.M."/>
        </authorList>
    </citation>
    <scope>NUCLEOTIDE SEQUENCE [LARGE SCALE GENOMIC DNA]</scope>
    <source>
        <strain evidence="2 3">DAOM 194757</strain>
    </source>
</reference>
<feature type="compositionally biased region" description="Polar residues" evidence="1">
    <location>
        <begin position="25"/>
        <end position="45"/>
    </location>
</feature>
<feature type="region of interest" description="Disordered" evidence="1">
    <location>
        <begin position="1"/>
        <end position="59"/>
    </location>
</feature>
<evidence type="ECO:0000313" key="3">
    <source>
        <dbReference type="Proteomes" id="UP000266673"/>
    </source>
</evidence>